<evidence type="ECO:0000259" key="15">
    <source>
        <dbReference type="Pfam" id="PF21635"/>
    </source>
</evidence>
<dbReference type="eggNOG" id="KOG1804">
    <property type="taxonomic scope" value="Eukaryota"/>
</dbReference>
<evidence type="ECO:0000256" key="10">
    <source>
        <dbReference type="ARBA" id="ARBA00023158"/>
    </source>
</evidence>
<dbReference type="EC" id="3.6.4.13" evidence="3"/>
<evidence type="ECO:0000256" key="7">
    <source>
        <dbReference type="ARBA" id="ARBA00022806"/>
    </source>
</evidence>
<dbReference type="OrthoDB" id="6513042at2759"/>
<keyword evidence="9" id="KW-0694">RNA-binding</keyword>
<proteinExistence type="inferred from homology"/>
<dbReference type="InterPro" id="IPR049079">
    <property type="entry name" value="Mov-10_helical"/>
</dbReference>
<keyword evidence="4" id="KW-0963">Cytoplasm</keyword>
<evidence type="ECO:0000313" key="17">
    <source>
        <dbReference type="Proteomes" id="UP000007879"/>
    </source>
</evidence>
<dbReference type="EnsemblMetazoa" id="XM_019998117.1">
    <property type="protein sequence ID" value="XP_019853676.1"/>
    <property type="gene ID" value="LOC100637296"/>
</dbReference>
<reference evidence="17" key="1">
    <citation type="journal article" date="2010" name="Nature">
        <title>The Amphimedon queenslandica genome and the evolution of animal complexity.</title>
        <authorList>
            <person name="Srivastava M."/>
            <person name="Simakov O."/>
            <person name="Chapman J."/>
            <person name="Fahey B."/>
            <person name="Gauthier M.E."/>
            <person name="Mitros T."/>
            <person name="Richards G.S."/>
            <person name="Conaco C."/>
            <person name="Dacre M."/>
            <person name="Hellsten U."/>
            <person name="Larroux C."/>
            <person name="Putnam N.H."/>
            <person name="Stanke M."/>
            <person name="Adamska M."/>
            <person name="Darling A."/>
            <person name="Degnan S.M."/>
            <person name="Oakley T.H."/>
            <person name="Plachetzki D.C."/>
            <person name="Zhai Y."/>
            <person name="Adamski M."/>
            <person name="Calcino A."/>
            <person name="Cummins S.F."/>
            <person name="Goodstein D.M."/>
            <person name="Harris C."/>
            <person name="Jackson D.J."/>
            <person name="Leys S.P."/>
            <person name="Shu S."/>
            <person name="Woodcroft B.J."/>
            <person name="Vervoort M."/>
            <person name="Kosik K.S."/>
            <person name="Manning G."/>
            <person name="Degnan B.M."/>
            <person name="Rokhsar D.S."/>
        </authorList>
    </citation>
    <scope>NUCLEOTIDE SEQUENCE [LARGE SCALE GENOMIC DNA]</scope>
</reference>
<evidence type="ECO:0000313" key="16">
    <source>
        <dbReference type="EnsemblMetazoa" id="Aqu2.1.28281_001"/>
    </source>
</evidence>
<evidence type="ECO:0000256" key="5">
    <source>
        <dbReference type="ARBA" id="ARBA00022741"/>
    </source>
</evidence>
<dbReference type="KEGG" id="aqu:100637296"/>
<feature type="domain" description="DNA2/NAM7 helicase helicase" evidence="12">
    <location>
        <begin position="735"/>
        <end position="810"/>
    </location>
</feature>
<dbReference type="InterPro" id="IPR041677">
    <property type="entry name" value="DNA2/NAM7_AAA_11"/>
</dbReference>
<dbReference type="PANTHER" id="PTHR45418:SF1">
    <property type="entry name" value="CANCER_TESTIS ANTIGEN 55"/>
    <property type="match status" value="1"/>
</dbReference>
<evidence type="ECO:0000256" key="8">
    <source>
        <dbReference type="ARBA" id="ARBA00022840"/>
    </source>
</evidence>
<evidence type="ECO:0000256" key="4">
    <source>
        <dbReference type="ARBA" id="ARBA00022490"/>
    </source>
</evidence>
<organism evidence="16">
    <name type="scientific">Amphimedon queenslandica</name>
    <name type="common">Sponge</name>
    <dbReference type="NCBI Taxonomy" id="400682"/>
    <lineage>
        <taxon>Eukaryota</taxon>
        <taxon>Metazoa</taxon>
        <taxon>Porifera</taxon>
        <taxon>Demospongiae</taxon>
        <taxon>Heteroscleromorpha</taxon>
        <taxon>Haplosclerida</taxon>
        <taxon>Niphatidae</taxon>
        <taxon>Amphimedon</taxon>
    </lineage>
</organism>
<dbReference type="GO" id="GO:0031047">
    <property type="term" value="P:regulatory ncRNA-mediated gene silencing"/>
    <property type="evidence" value="ECO:0007669"/>
    <property type="project" value="UniProtKB-KW"/>
</dbReference>
<sequence>MMWSFVKELVWGGTEEVENEGDNHKVLVDREKENSRHFTGRVTQYDRTTSSGMIDNIIYFDQSVIMGGMKPKIGVSAHVEATRQHSLAAWKATKVQLINQWQPEADTGSRNIVGHVTEEGRTSYIIYCTNNEEITLQRSSIPSTSDYCPRNGDWVMLSIVEQVGGSDKEGESSRIEITDVKPLRRKEVTATIEYYTGRIGMIEGDIGFNLSVYQGGGAPCVGDTVIVECVECKHARMSWRAIKVKPINHQSTKISSDGGQPFSSSAQHALKQEEKFSILVSGQGEFGDVELNKKRSTIFTISNHGSTSHTLISCAPVSLKDQLLVKIININNNSKEKVEEEGVEIKSGHALEVSVELISKVLGRLVTVLVFNFGSFKINQSIYANVIDESMYLLEPTQAYVSSSQRRSGMNPAYHDRLKAASSAPGQRPKRRAMVRLPNKLKQFPIPTSVREFFELDTDVSLLCPKLLEPLSWSSYEECFSILLHTEELQMEINMQEFDIPMASMIQRGQYLTLEVPGLAEGRPSLLVGDIVIACEPGRDKKSEPYEGFIHEVHGREILLKFSERFHERFHNEDYDIMFTFNRTPMRRMHQSLALVPVLGQKILFPHSPSPLPPLLRLPPSPSYFNPQLNERQRAAVGRILGAQGRPAPYVVFGPPGTGKTVTVVEAILQVYSLSTGNCRILASAPSNSAADLIAERLLLMGKLESGVLVRLNAYQRSQKPPEILGPHCMDVSDAEMAARHKIIVCTCVTAGILYSLSLPVGHFTHVFIDEAGQATEPEALIPLGLLAGTERQVVLAGDPYQLGPVLQSKTAGSHGLGVSLLERIMNRSAYQRDTEKFTDHGCYDPLLVTKLVVNYRSHPSLLHLYSTIFYHGELVPAADINMTHSLLNWEGLTNPAFPLLFHGVIGEDVREGNSPSWFNPVEAVQVVRYVQSLLSGCASLTATDIGLIAPYRKQVEKIRLLLTKTGIEDIKVGSIEEFQGQEKKVIILSTVRSSPDLLSFDTQHNLGFLSNPKRFNVSISRAQALLIVVGNPNLLCKDQHWSQLVEYAVCNGGYTGCPVPLVFGGEDTVQ</sequence>
<dbReference type="Gene3D" id="3.40.50.300">
    <property type="entry name" value="P-loop containing nucleotide triphosphate hydrolases"/>
    <property type="match status" value="2"/>
</dbReference>
<reference evidence="16" key="2">
    <citation type="submission" date="2017-05" db="UniProtKB">
        <authorList>
            <consortium name="EnsemblMetazoa"/>
        </authorList>
    </citation>
    <scope>IDENTIFICATION</scope>
</reference>
<dbReference type="GO" id="GO:0005524">
    <property type="term" value="F:ATP binding"/>
    <property type="evidence" value="ECO:0007669"/>
    <property type="project" value="UniProtKB-KW"/>
</dbReference>
<dbReference type="Proteomes" id="UP000007879">
    <property type="component" value="Unassembled WGS sequence"/>
</dbReference>
<feature type="domain" description="DNA2/NAM7 helicase-like C-terminal" evidence="13">
    <location>
        <begin position="838"/>
        <end position="1033"/>
    </location>
</feature>
<comment type="catalytic activity">
    <reaction evidence="11">
        <text>ATP + H2O = ADP + phosphate + H(+)</text>
        <dbReference type="Rhea" id="RHEA:13065"/>
        <dbReference type="ChEBI" id="CHEBI:15377"/>
        <dbReference type="ChEBI" id="CHEBI:15378"/>
        <dbReference type="ChEBI" id="CHEBI:30616"/>
        <dbReference type="ChEBI" id="CHEBI:43474"/>
        <dbReference type="ChEBI" id="CHEBI:456216"/>
        <dbReference type="EC" id="3.6.4.13"/>
    </reaction>
</comment>
<evidence type="ECO:0000256" key="3">
    <source>
        <dbReference type="ARBA" id="ARBA00012552"/>
    </source>
</evidence>
<comment type="subcellular location">
    <subcellularLocation>
        <location evidence="1">Cytoplasm</location>
        <location evidence="1">Cytoplasmic ribonucleoprotein granule</location>
    </subcellularLocation>
</comment>
<comment type="similarity">
    <text evidence="2">Belongs to the DNA2/NAM7 helicase family. SDE3 subfamily.</text>
</comment>
<dbReference type="Pfam" id="PF13087">
    <property type="entry name" value="AAA_12"/>
    <property type="match status" value="1"/>
</dbReference>
<evidence type="ECO:0000256" key="9">
    <source>
        <dbReference type="ARBA" id="ARBA00022884"/>
    </source>
</evidence>
<dbReference type="Pfam" id="PF21635">
    <property type="entry name" value="Mov-10_helical"/>
    <property type="match status" value="1"/>
</dbReference>
<protein>
    <recommendedName>
        <fullName evidence="3">RNA helicase</fullName>
        <ecNumber evidence="3">3.6.4.13</ecNumber>
    </recommendedName>
</protein>
<evidence type="ECO:0000256" key="2">
    <source>
        <dbReference type="ARBA" id="ARBA00005601"/>
    </source>
</evidence>
<dbReference type="FunFam" id="3.40.50.300:FF:000608">
    <property type="entry name" value="Mov10 RISC complex RNA helicase"/>
    <property type="match status" value="1"/>
</dbReference>
<dbReference type="InterPro" id="IPR041679">
    <property type="entry name" value="DNA2/NAM7-like_C"/>
</dbReference>
<dbReference type="GO" id="GO:0036464">
    <property type="term" value="C:cytoplasmic ribonucleoprotein granule"/>
    <property type="evidence" value="ECO:0007669"/>
    <property type="project" value="UniProtKB-SubCell"/>
</dbReference>
<keyword evidence="7" id="KW-0347">Helicase</keyword>
<dbReference type="AlphaFoldDB" id="A0A1X7UKT7"/>
<dbReference type="InterPro" id="IPR027417">
    <property type="entry name" value="P-loop_NTPase"/>
</dbReference>
<keyword evidence="6" id="KW-0378">Hydrolase</keyword>
<accession>A0A1X7UKT7</accession>
<evidence type="ECO:0000256" key="1">
    <source>
        <dbReference type="ARBA" id="ARBA00004331"/>
    </source>
</evidence>
<dbReference type="STRING" id="400682.A0A1X7UKT7"/>
<dbReference type="GO" id="GO:0016787">
    <property type="term" value="F:hydrolase activity"/>
    <property type="evidence" value="ECO:0007669"/>
    <property type="project" value="UniProtKB-KW"/>
</dbReference>
<dbReference type="InterPro" id="IPR047187">
    <property type="entry name" value="SF1_C_Upf1"/>
</dbReference>
<dbReference type="CDD" id="cd18808">
    <property type="entry name" value="SF1_C_Upf1"/>
    <property type="match status" value="1"/>
</dbReference>
<dbReference type="CDD" id="cd18078">
    <property type="entry name" value="DEXXQc_Mov10L1"/>
    <property type="match status" value="1"/>
</dbReference>
<dbReference type="GO" id="GO:0003723">
    <property type="term" value="F:RNA binding"/>
    <property type="evidence" value="ECO:0007669"/>
    <property type="project" value="UniProtKB-KW"/>
</dbReference>
<evidence type="ECO:0000259" key="12">
    <source>
        <dbReference type="Pfam" id="PF13086"/>
    </source>
</evidence>
<dbReference type="Pfam" id="PF13086">
    <property type="entry name" value="AAA_11"/>
    <property type="match status" value="2"/>
</dbReference>
<feature type="domain" description="DNA2/NAM7 helicase helicase" evidence="12">
    <location>
        <begin position="628"/>
        <end position="719"/>
    </location>
</feature>
<dbReference type="SUPFAM" id="SSF52540">
    <property type="entry name" value="P-loop containing nucleoside triphosphate hydrolases"/>
    <property type="match status" value="1"/>
</dbReference>
<dbReference type="EnsemblMetazoa" id="Aqu2.1.28281_001">
    <property type="protein sequence ID" value="Aqu2.1.28281_001"/>
    <property type="gene ID" value="Aqu2.1.28281"/>
</dbReference>
<evidence type="ECO:0000259" key="13">
    <source>
        <dbReference type="Pfam" id="PF13087"/>
    </source>
</evidence>
<keyword evidence="8" id="KW-0067">ATP-binding</keyword>
<dbReference type="Pfam" id="PF21634">
    <property type="entry name" value="MOV-10_beta-barrel"/>
    <property type="match status" value="1"/>
</dbReference>
<dbReference type="InterPro" id="IPR049080">
    <property type="entry name" value="MOV-10-like_beta-barrel"/>
</dbReference>
<keyword evidence="10" id="KW-0943">RNA-mediated gene silencing</keyword>
<dbReference type="InParanoid" id="A0A1X7UKT7"/>
<name>A0A1X7UKT7_AMPQE</name>
<feature type="domain" description="Helicase MOV-10 helical" evidence="15">
    <location>
        <begin position="459"/>
        <end position="494"/>
    </location>
</feature>
<gene>
    <name evidence="16" type="primary">100637296</name>
</gene>
<dbReference type="PANTHER" id="PTHR45418">
    <property type="entry name" value="CANCER/TESTIS ANTIGEN 55"/>
    <property type="match status" value="1"/>
</dbReference>
<evidence type="ECO:0000259" key="14">
    <source>
        <dbReference type="Pfam" id="PF21634"/>
    </source>
</evidence>
<evidence type="ECO:0000256" key="6">
    <source>
        <dbReference type="ARBA" id="ARBA00022801"/>
    </source>
</evidence>
<feature type="domain" description="Helicase MOV-10-like beta-barrel" evidence="14">
    <location>
        <begin position="500"/>
        <end position="579"/>
    </location>
</feature>
<keyword evidence="17" id="KW-1185">Reference proteome</keyword>
<keyword evidence="5" id="KW-0547">Nucleotide-binding</keyword>
<dbReference type="GO" id="GO:0003724">
    <property type="term" value="F:RNA helicase activity"/>
    <property type="evidence" value="ECO:0007669"/>
    <property type="project" value="UniProtKB-EC"/>
</dbReference>
<evidence type="ECO:0000256" key="11">
    <source>
        <dbReference type="ARBA" id="ARBA00047984"/>
    </source>
</evidence>